<evidence type="ECO:0000313" key="4">
    <source>
        <dbReference type="Proteomes" id="UP001180754"/>
    </source>
</evidence>
<evidence type="ECO:0000259" key="2">
    <source>
        <dbReference type="PROSITE" id="PS50994"/>
    </source>
</evidence>
<feature type="domain" description="Integrase catalytic" evidence="2">
    <location>
        <begin position="212"/>
        <end position="382"/>
    </location>
</feature>
<sequence length="409" mass="46373">MDESVEDVVAALARNLILWVPETVSPEVSCGFGSARAHEAGECCAASCWVVAIRLIYQLACQLFRWLALLARSSAAKDVEILMLRHQLTVAQRIQPRPQFSWSDRAVMASLLRMVNKHQRARLALLVTPRSVLRWHARLVARKWTYPHRRPGRPPTPEALRQLVLRLAGENPGWGYRRIHGELLGLGRKVGASTVWGILQKAGIDPAPQRTNQSWPVFLKAQASAIVATDLFHIDTVFLRRWFVLFFIDHGSRRVHIAGVTRHPTGPWITQQARNYLMDLGDRAESIRFLIRDRGACFTDSFDAAFQAEGIRVIPTLPAVPRMNAIAERWIGSCRREATDRILITGERHLRLVVGEYAKHHNIHRPHRSLGQRPPDQLTSPEPPTARDNTRISRRDRLGGLIHEYSQVA</sequence>
<dbReference type="InterPro" id="IPR012337">
    <property type="entry name" value="RNaseH-like_sf"/>
</dbReference>
<dbReference type="SUPFAM" id="SSF53098">
    <property type="entry name" value="Ribonuclease H-like"/>
    <property type="match status" value="1"/>
</dbReference>
<comment type="caution">
    <text evidence="3">The sequence shown here is derived from an EMBL/GenBank/DDBJ whole genome shotgun (WGS) entry which is preliminary data.</text>
</comment>
<dbReference type="Proteomes" id="UP001180754">
    <property type="component" value="Unassembled WGS sequence"/>
</dbReference>
<reference evidence="3" key="1">
    <citation type="submission" date="2024-05" db="EMBL/GenBank/DDBJ databases">
        <title>30 novel species of actinomycetes from the DSMZ collection.</title>
        <authorList>
            <person name="Nouioui I."/>
        </authorList>
    </citation>
    <scope>NUCLEOTIDE SEQUENCE</scope>
    <source>
        <strain evidence="3">DSM 41529</strain>
    </source>
</reference>
<dbReference type="Pfam" id="PF13683">
    <property type="entry name" value="rve_3"/>
    <property type="match status" value="1"/>
</dbReference>
<dbReference type="Gene3D" id="3.30.420.10">
    <property type="entry name" value="Ribonuclease H-like superfamily/Ribonuclease H"/>
    <property type="match status" value="1"/>
</dbReference>
<dbReference type="EMBL" id="JAVRFD010000033">
    <property type="protein sequence ID" value="MDT0549317.1"/>
    <property type="molecule type" value="Genomic_DNA"/>
</dbReference>
<dbReference type="InterPro" id="IPR036397">
    <property type="entry name" value="RNaseH_sf"/>
</dbReference>
<dbReference type="PROSITE" id="PS50994">
    <property type="entry name" value="INTEGRASE"/>
    <property type="match status" value="1"/>
</dbReference>
<evidence type="ECO:0000313" key="3">
    <source>
        <dbReference type="EMBL" id="MDT0549317.1"/>
    </source>
</evidence>
<dbReference type="SUPFAM" id="SSF46689">
    <property type="entry name" value="Homeodomain-like"/>
    <property type="match status" value="1"/>
</dbReference>
<dbReference type="InterPro" id="IPR009057">
    <property type="entry name" value="Homeodomain-like_sf"/>
</dbReference>
<dbReference type="RefSeq" id="WP_311729881.1">
    <property type="nucleotide sequence ID" value="NZ_JAVRFD010000033.1"/>
</dbReference>
<keyword evidence="4" id="KW-1185">Reference proteome</keyword>
<proteinExistence type="predicted"/>
<protein>
    <submittedName>
        <fullName evidence="3">Integrase core domain-containing protein</fullName>
    </submittedName>
</protein>
<feature type="region of interest" description="Disordered" evidence="1">
    <location>
        <begin position="363"/>
        <end position="396"/>
    </location>
</feature>
<organism evidence="3 4">
    <name type="scientific">Streptomyces lonegramiae</name>
    <dbReference type="NCBI Taxonomy" id="3075524"/>
    <lineage>
        <taxon>Bacteria</taxon>
        <taxon>Bacillati</taxon>
        <taxon>Actinomycetota</taxon>
        <taxon>Actinomycetes</taxon>
        <taxon>Kitasatosporales</taxon>
        <taxon>Streptomycetaceae</taxon>
        <taxon>Streptomyces</taxon>
    </lineage>
</organism>
<accession>A0ABU2XV10</accession>
<evidence type="ECO:0000256" key="1">
    <source>
        <dbReference type="SAM" id="MobiDB-lite"/>
    </source>
</evidence>
<name>A0ABU2XV10_9ACTN</name>
<gene>
    <name evidence="3" type="ORF">RND15_42595</name>
</gene>
<dbReference type="InterPro" id="IPR001584">
    <property type="entry name" value="Integrase_cat-core"/>
</dbReference>